<name>A0ABV8UD58_9PROT</name>
<feature type="domain" description="Glutamine amidotransferase type-2" evidence="3">
    <location>
        <begin position="2"/>
        <end position="299"/>
    </location>
</feature>
<dbReference type="RefSeq" id="WP_068144158.1">
    <property type="nucleotide sequence ID" value="NZ_JBHSCR010000015.1"/>
</dbReference>
<dbReference type="PROSITE" id="PS51278">
    <property type="entry name" value="GATASE_TYPE_2"/>
    <property type="match status" value="1"/>
</dbReference>
<accession>A0ABV8UD58</accession>
<keyword evidence="2 4" id="KW-0315">Glutamine amidotransferase</keyword>
<comment type="caution">
    <text evidence="4">The sequence shown here is derived from an EMBL/GenBank/DDBJ whole genome shotgun (WGS) entry which is preliminary data.</text>
</comment>
<gene>
    <name evidence="4" type="ORF">ACFO5Q_15135</name>
</gene>
<keyword evidence="5" id="KW-1185">Reference proteome</keyword>
<dbReference type="CDD" id="cd01907">
    <property type="entry name" value="GlxB"/>
    <property type="match status" value="1"/>
</dbReference>
<dbReference type="PANTHER" id="PTHR11907">
    <property type="entry name" value="AMIDOPHOSPHORIBOSYLTRANSFERASE"/>
    <property type="match status" value="1"/>
</dbReference>
<dbReference type="InterPro" id="IPR029055">
    <property type="entry name" value="Ntn_hydrolases_N"/>
</dbReference>
<dbReference type="Proteomes" id="UP001595776">
    <property type="component" value="Unassembled WGS sequence"/>
</dbReference>
<dbReference type="EMBL" id="JBHSCR010000015">
    <property type="protein sequence ID" value="MFC4349187.1"/>
    <property type="molecule type" value="Genomic_DNA"/>
</dbReference>
<evidence type="ECO:0000313" key="5">
    <source>
        <dbReference type="Proteomes" id="UP001595776"/>
    </source>
</evidence>
<dbReference type="InterPro" id="IPR017932">
    <property type="entry name" value="GATase_2_dom"/>
</dbReference>
<sequence>MCGIVGLYLKNSALQGKLGALFAPMLIEMADRGRDSTGIAIYGDEVDDSHVKLTLQHEDINFDWPAVVAALEKGVGAPVDWFQNAGAIVAKVKGDGTAARSLLSSEFPDVAVRSIGLSIEILKDIGSPEAISEKFNIPGMKGTHAIGHTRMATESAVTTDGSHPFSTGYDLCLVHNGSLSNHNRLRAYLKKQGIVFETMNDSEVAAGYVMWRMQQGKSLEEALIAALDDLDGFYTLTVGTRDGFAVVRDRIACKPAILAETDDYVAMASEYRALASLPGIKNARLWEPEPGEVYAWGHTAHEGISRQELELA</sequence>
<evidence type="ECO:0000256" key="1">
    <source>
        <dbReference type="ARBA" id="ARBA00022679"/>
    </source>
</evidence>
<evidence type="ECO:0000313" key="4">
    <source>
        <dbReference type="EMBL" id="MFC4349187.1"/>
    </source>
</evidence>
<evidence type="ECO:0000259" key="3">
    <source>
        <dbReference type="PROSITE" id="PS51278"/>
    </source>
</evidence>
<dbReference type="Pfam" id="PF13522">
    <property type="entry name" value="GATase_6"/>
    <property type="match status" value="1"/>
</dbReference>
<dbReference type="SUPFAM" id="SSF56235">
    <property type="entry name" value="N-terminal nucleophile aminohydrolases (Ntn hydrolases)"/>
    <property type="match status" value="1"/>
</dbReference>
<protein>
    <submittedName>
        <fullName evidence="4">Glutamine amidotransferase family protein</fullName>
    </submittedName>
</protein>
<reference evidence="5" key="1">
    <citation type="journal article" date="2019" name="Int. J. Syst. Evol. Microbiol.">
        <title>The Global Catalogue of Microorganisms (GCM) 10K type strain sequencing project: providing services to taxonomists for standard genome sequencing and annotation.</title>
        <authorList>
            <consortium name="The Broad Institute Genomics Platform"/>
            <consortium name="The Broad Institute Genome Sequencing Center for Infectious Disease"/>
            <person name="Wu L."/>
            <person name="Ma J."/>
        </authorList>
    </citation>
    <scope>NUCLEOTIDE SEQUENCE [LARGE SCALE GENOMIC DNA]</scope>
    <source>
        <strain evidence="5">CGMCC 1.15304</strain>
    </source>
</reference>
<proteinExistence type="predicted"/>
<dbReference type="Gene3D" id="3.60.20.10">
    <property type="entry name" value="Glutamine Phosphoribosylpyrophosphate, subunit 1, domain 1"/>
    <property type="match status" value="1"/>
</dbReference>
<evidence type="ECO:0000256" key="2">
    <source>
        <dbReference type="ARBA" id="ARBA00022962"/>
    </source>
</evidence>
<organism evidence="4 5">
    <name type="scientific">Kordiimonas lipolytica</name>
    <dbReference type="NCBI Taxonomy" id="1662421"/>
    <lineage>
        <taxon>Bacteria</taxon>
        <taxon>Pseudomonadati</taxon>
        <taxon>Pseudomonadota</taxon>
        <taxon>Alphaproteobacteria</taxon>
        <taxon>Kordiimonadales</taxon>
        <taxon>Kordiimonadaceae</taxon>
        <taxon>Kordiimonas</taxon>
    </lineage>
</organism>
<keyword evidence="1" id="KW-0808">Transferase</keyword>